<evidence type="ECO:0000256" key="8">
    <source>
        <dbReference type="SAM" id="MobiDB-lite"/>
    </source>
</evidence>
<feature type="binding site" description="axial binding residue" evidence="6">
    <location>
        <position position="310"/>
    </location>
    <ligand>
        <name>chlorophyll b</name>
        <dbReference type="ChEBI" id="CHEBI:61721"/>
        <label>1</label>
    </ligand>
    <ligandPart>
        <name>Mg</name>
        <dbReference type="ChEBI" id="CHEBI:25107"/>
    </ligandPart>
</feature>
<dbReference type="InterPro" id="IPR001344">
    <property type="entry name" value="Chloro_AB-bd_pln"/>
</dbReference>
<evidence type="ECO:0000256" key="2">
    <source>
        <dbReference type="ARBA" id="ARBA00022528"/>
    </source>
</evidence>
<evidence type="ECO:0000256" key="3">
    <source>
        <dbReference type="ARBA" id="ARBA00022531"/>
    </source>
</evidence>
<feature type="binding site" evidence="6">
    <location>
        <position position="226"/>
    </location>
    <ligand>
        <name>chlorophyll a</name>
        <dbReference type="ChEBI" id="CHEBI:58416"/>
        <label>1</label>
    </ligand>
</feature>
<dbReference type="EMBL" id="JAEHOD010000015">
    <property type="protein sequence ID" value="KAG2449203.1"/>
    <property type="molecule type" value="Genomic_DNA"/>
</dbReference>
<dbReference type="Pfam" id="PF00504">
    <property type="entry name" value="Chloroa_b-bind"/>
    <property type="match status" value="1"/>
</dbReference>
<keyword evidence="7" id="KW-0793">Thylakoid</keyword>
<feature type="binding site" evidence="6">
    <location>
        <position position="347"/>
    </location>
    <ligand>
        <name>chlorophyll a</name>
        <dbReference type="ChEBI" id="CHEBI:58416"/>
        <label>1</label>
    </ligand>
</feature>
<keyword evidence="4 7" id="KW-0934">Plastid</keyword>
<dbReference type="FunFam" id="1.10.3460.10:FF:000009">
    <property type="entry name" value="Chlorophyll a-b binding protein, chloroplastic"/>
    <property type="match status" value="1"/>
</dbReference>
<dbReference type="InterPro" id="IPR022796">
    <property type="entry name" value="Chloroa_b-bind"/>
</dbReference>
<dbReference type="GO" id="GO:0009523">
    <property type="term" value="C:photosystem II"/>
    <property type="evidence" value="ECO:0007669"/>
    <property type="project" value="UniProtKB-KW"/>
</dbReference>
<evidence type="ECO:0000256" key="4">
    <source>
        <dbReference type="ARBA" id="ARBA00022640"/>
    </source>
</evidence>
<dbReference type="Gene3D" id="1.10.3460.10">
    <property type="entry name" value="Chlorophyll a/b binding protein domain"/>
    <property type="match status" value="1"/>
</dbReference>
<organism evidence="9 10">
    <name type="scientific">Chlamydomonas schloesseri</name>
    <dbReference type="NCBI Taxonomy" id="2026947"/>
    <lineage>
        <taxon>Eukaryota</taxon>
        <taxon>Viridiplantae</taxon>
        <taxon>Chlorophyta</taxon>
        <taxon>core chlorophytes</taxon>
        <taxon>Chlorophyceae</taxon>
        <taxon>CS clade</taxon>
        <taxon>Chlamydomonadales</taxon>
        <taxon>Chlamydomonadaceae</taxon>
        <taxon>Chlamydomonas</taxon>
    </lineage>
</organism>
<comment type="caution">
    <text evidence="9">The sequence shown here is derived from an EMBL/GenBank/DDBJ whole genome shotgun (WGS) entry which is preliminary data.</text>
</comment>
<name>A0A835WK72_9CHLO</name>
<comment type="similarity">
    <text evidence="7">Belongs to the light-harvesting chlorophyll a/b-binding (LHC) protein family.</text>
</comment>
<protein>
    <recommendedName>
        <fullName evidence="7">Chlorophyll a-b binding protein, chloroplastic</fullName>
    </recommendedName>
</protein>
<feature type="binding site" evidence="6">
    <location>
        <position position="223"/>
    </location>
    <ligand>
        <name>chlorophyll a</name>
        <dbReference type="ChEBI" id="CHEBI:58416"/>
        <label>1</label>
    </ligand>
</feature>
<sequence>MKTATPTGNLWPTQRRAVLALDLHRPSSAAYAAVSRACKHTSNNRVLHRRANWALRASQGPSGPSSEQPAPADAPRASEPETLTTRAAKLAAEVVASPVFYLVAGLLAIKLVASTGEDGATIFIFAALPITALTALSKSSVGKQVQEQLEAKLPELQAAAEKTRAAHAEARARSQWYGPSRPRLPGPLGTAEHLTGTIAGDAGFDPLGLSKEQASFAKYQEAELLHARWAMLGVVGCLVPEVLAMRGVDLGEPVWWKVGASKLNSDLTLNWGGIEGFRIAGKQGIGLIAACQAVLMGGPEYARYVGIRSLEPVGVFLPGDQNYPGGGPFDPLNYAADADGFVEQAVKEVKNGRLAMLAMLGFFVQAAVTRVGPVQNVLDFAADPAHNNIFWNLAHLHL</sequence>
<keyword evidence="1 6" id="KW-0148">Chlorophyll</keyword>
<keyword evidence="2 7" id="KW-0150">Chloroplast</keyword>
<proteinExistence type="inferred from homology"/>
<feature type="binding site" evidence="6">
    <location>
        <position position="353"/>
    </location>
    <ligand>
        <name>chlorophyll a</name>
        <dbReference type="ChEBI" id="CHEBI:58416"/>
        <label>1</label>
    </ligand>
</feature>
<feature type="binding site" evidence="6">
    <location>
        <position position="365"/>
    </location>
    <ligand>
        <name>chlorophyll a</name>
        <dbReference type="ChEBI" id="CHEBI:58416"/>
        <label>1</label>
    </ligand>
</feature>
<dbReference type="GO" id="GO:0009522">
    <property type="term" value="C:photosystem I"/>
    <property type="evidence" value="ECO:0007669"/>
    <property type="project" value="UniProtKB-KW"/>
</dbReference>
<feature type="compositionally biased region" description="Low complexity" evidence="8">
    <location>
        <begin position="57"/>
        <end position="71"/>
    </location>
</feature>
<feature type="binding site" description="axial binding residue" evidence="6">
    <location>
        <position position="292"/>
    </location>
    <ligand>
        <name>chlorophyll b</name>
        <dbReference type="ChEBI" id="CHEBI:61721"/>
        <label>1</label>
    </ligand>
    <ligandPart>
        <name>Mg</name>
        <dbReference type="ChEBI" id="CHEBI:25107"/>
    </ligandPart>
</feature>
<gene>
    <name evidence="9" type="ORF">HYH02_005950</name>
</gene>
<comment type="function">
    <text evidence="7">The light-harvesting complex (LHC) functions as a light receptor, it captures and delivers excitation energy to photosystems with which it is closely associated.</text>
</comment>
<evidence type="ECO:0000313" key="9">
    <source>
        <dbReference type="EMBL" id="KAG2449203.1"/>
    </source>
</evidence>
<dbReference type="SUPFAM" id="SSF103511">
    <property type="entry name" value="Chlorophyll a-b binding protein"/>
    <property type="match status" value="1"/>
</dbReference>
<dbReference type="AlphaFoldDB" id="A0A835WK72"/>
<dbReference type="Proteomes" id="UP000613740">
    <property type="component" value="Unassembled WGS sequence"/>
</dbReference>
<evidence type="ECO:0000256" key="7">
    <source>
        <dbReference type="RuleBase" id="RU363080"/>
    </source>
</evidence>
<keyword evidence="5 7" id="KW-0157">Chromophore</keyword>
<dbReference type="OrthoDB" id="423598at2759"/>
<evidence type="ECO:0000256" key="6">
    <source>
        <dbReference type="PIRSR" id="PIRSR601344-1"/>
    </source>
</evidence>
<dbReference type="GO" id="GO:0009765">
    <property type="term" value="P:photosynthesis, light harvesting"/>
    <property type="evidence" value="ECO:0007669"/>
    <property type="project" value="InterPro"/>
</dbReference>
<feature type="binding site" evidence="6">
    <location>
        <position position="348"/>
    </location>
    <ligand>
        <name>chlorophyll a</name>
        <dbReference type="ChEBI" id="CHEBI:58416"/>
        <label>1</label>
    </ligand>
</feature>
<reference evidence="9" key="1">
    <citation type="journal article" date="2020" name="bioRxiv">
        <title>Comparative genomics of Chlamydomonas.</title>
        <authorList>
            <person name="Craig R.J."/>
            <person name="Hasan A.R."/>
            <person name="Ness R.W."/>
            <person name="Keightley P.D."/>
        </authorList>
    </citation>
    <scope>NUCLEOTIDE SEQUENCE</scope>
    <source>
        <strain evidence="9">CCAP 11/173</strain>
    </source>
</reference>
<keyword evidence="10" id="KW-1185">Reference proteome</keyword>
<feature type="binding site" description="axial binding residue" evidence="6">
    <location>
        <position position="228"/>
    </location>
    <ligand>
        <name>chlorophyll b</name>
        <dbReference type="ChEBI" id="CHEBI:61721"/>
        <label>1</label>
    </ligand>
    <ligandPart>
        <name>Mg</name>
        <dbReference type="ChEBI" id="CHEBI:25107"/>
    </ligandPart>
</feature>
<dbReference type="PANTHER" id="PTHR21649">
    <property type="entry name" value="CHLOROPHYLL A/B BINDING PROTEIN"/>
    <property type="match status" value="1"/>
</dbReference>
<comment type="subcellular location">
    <subcellularLocation>
        <location evidence="7">Plastid</location>
        <location evidence="7">Chloroplast thylakoid membrane</location>
    </subcellularLocation>
</comment>
<feature type="binding site" description="axial binding residue" evidence="6">
    <location>
        <position position="300"/>
    </location>
    <ligand>
        <name>chlorophyll b</name>
        <dbReference type="ChEBI" id="CHEBI:61721"/>
        <label>1</label>
    </ligand>
    <ligandPart>
        <name>Mg</name>
        <dbReference type="ChEBI" id="CHEBI:25107"/>
    </ligandPart>
</feature>
<keyword evidence="7" id="KW-0604">Photosystem II</keyword>
<dbReference type="GO" id="GO:0016168">
    <property type="term" value="F:chlorophyll binding"/>
    <property type="evidence" value="ECO:0007669"/>
    <property type="project" value="UniProtKB-KW"/>
</dbReference>
<evidence type="ECO:0000256" key="5">
    <source>
        <dbReference type="ARBA" id="ARBA00022991"/>
    </source>
</evidence>
<accession>A0A835WK72</accession>
<dbReference type="GO" id="GO:0009535">
    <property type="term" value="C:chloroplast thylakoid membrane"/>
    <property type="evidence" value="ECO:0007669"/>
    <property type="project" value="UniProtKB-SubCell"/>
</dbReference>
<feature type="binding site" evidence="6">
    <location>
        <position position="351"/>
    </location>
    <ligand>
        <name>chlorophyll a</name>
        <dbReference type="ChEBI" id="CHEBI:58416"/>
        <label>1</label>
    </ligand>
</feature>
<keyword evidence="3 7" id="KW-0602">Photosynthesis</keyword>
<feature type="binding site" evidence="6">
    <location>
        <position position="210"/>
    </location>
    <ligand>
        <name>chlorophyll a</name>
        <dbReference type="ChEBI" id="CHEBI:58416"/>
        <label>1</label>
    </ligand>
</feature>
<keyword evidence="7" id="KW-0603">Photosystem I</keyword>
<evidence type="ECO:0000256" key="1">
    <source>
        <dbReference type="ARBA" id="ARBA00022494"/>
    </source>
</evidence>
<feature type="region of interest" description="Disordered" evidence="8">
    <location>
        <begin position="56"/>
        <end position="80"/>
    </location>
</feature>
<evidence type="ECO:0000313" key="10">
    <source>
        <dbReference type="Proteomes" id="UP000613740"/>
    </source>
</evidence>